<gene>
    <name evidence="3" type="ORF">H0A62_10830</name>
</gene>
<comment type="caution">
    <text evidence="3">The sequence shown here is derived from an EMBL/GenBank/DDBJ whole genome shotgun (WGS) entry which is preliminary data.</text>
</comment>
<protein>
    <submittedName>
        <fullName evidence="3">BON domain-containing protein</fullName>
    </submittedName>
</protein>
<accession>A0A853H2Q3</accession>
<evidence type="ECO:0000313" key="3">
    <source>
        <dbReference type="EMBL" id="NYT86099.1"/>
    </source>
</evidence>
<dbReference type="EMBL" id="JACCEV010000002">
    <property type="protein sequence ID" value="NYT86099.1"/>
    <property type="molecule type" value="Genomic_DNA"/>
</dbReference>
<dbReference type="Gene3D" id="3.30.1340.30">
    <property type="match status" value="1"/>
</dbReference>
<evidence type="ECO:0000256" key="1">
    <source>
        <dbReference type="SAM" id="SignalP"/>
    </source>
</evidence>
<dbReference type="Proteomes" id="UP000554144">
    <property type="component" value="Unassembled WGS sequence"/>
</dbReference>
<feature type="chain" id="PRO_5032867978" evidence="1">
    <location>
        <begin position="24"/>
        <end position="105"/>
    </location>
</feature>
<feature type="domain" description="BON" evidence="2">
    <location>
        <begin position="36"/>
        <end position="104"/>
    </location>
</feature>
<keyword evidence="1" id="KW-0732">Signal</keyword>
<dbReference type="AlphaFoldDB" id="A0A853H2Q3"/>
<evidence type="ECO:0000259" key="2">
    <source>
        <dbReference type="PROSITE" id="PS50914"/>
    </source>
</evidence>
<dbReference type="InterPro" id="IPR007055">
    <property type="entry name" value="BON_dom"/>
</dbReference>
<dbReference type="PROSITE" id="PS50914">
    <property type="entry name" value="BON"/>
    <property type="match status" value="1"/>
</dbReference>
<dbReference type="PANTHER" id="PTHR34606:SF16">
    <property type="entry name" value="BON DOMAIN-CONTAINING PROTEIN"/>
    <property type="match status" value="1"/>
</dbReference>
<dbReference type="Pfam" id="PF04972">
    <property type="entry name" value="BON"/>
    <property type="match status" value="1"/>
</dbReference>
<dbReference type="InterPro" id="IPR051686">
    <property type="entry name" value="Lipoprotein_DolP"/>
</dbReference>
<keyword evidence="4" id="KW-1185">Reference proteome</keyword>
<name>A0A853H2Q3_9BURK</name>
<reference evidence="3 4" key="1">
    <citation type="submission" date="2020-07" db="EMBL/GenBank/DDBJ databases">
        <title>Taxonomic revisions and descriptions of new bacterial species based on genomic comparisons in the high-G+C-content subgroup of the family Alcaligenaceae.</title>
        <authorList>
            <person name="Szabo A."/>
            <person name="Felfoldi T."/>
        </authorList>
    </citation>
    <scope>NUCLEOTIDE SEQUENCE [LARGE SCALE GENOMIC DNA]</scope>
    <source>
        <strain evidence="3 4">DSM 25667</strain>
    </source>
</reference>
<organism evidence="3 4">
    <name type="scientific">Pollutimonas harenae</name>
    <dbReference type="NCBI Taxonomy" id="657015"/>
    <lineage>
        <taxon>Bacteria</taxon>
        <taxon>Pseudomonadati</taxon>
        <taxon>Pseudomonadota</taxon>
        <taxon>Betaproteobacteria</taxon>
        <taxon>Burkholderiales</taxon>
        <taxon>Alcaligenaceae</taxon>
        <taxon>Pollutimonas</taxon>
    </lineage>
</organism>
<evidence type="ECO:0000313" key="4">
    <source>
        <dbReference type="Proteomes" id="UP000554144"/>
    </source>
</evidence>
<dbReference type="OrthoDB" id="8686986at2"/>
<dbReference type="PROSITE" id="PS51257">
    <property type="entry name" value="PROKAR_LIPOPROTEIN"/>
    <property type="match status" value="1"/>
</dbReference>
<feature type="signal peptide" evidence="1">
    <location>
        <begin position="1"/>
        <end position="23"/>
    </location>
</feature>
<dbReference type="PANTHER" id="PTHR34606">
    <property type="entry name" value="BON DOMAIN-CONTAINING PROTEIN"/>
    <property type="match status" value="1"/>
</dbReference>
<proteinExistence type="predicted"/>
<dbReference type="RefSeq" id="WP_130039636.1">
    <property type="nucleotide sequence ID" value="NZ_JACCEV010000002.1"/>
</dbReference>
<sequence length="105" mass="11237">MTHFRLSRTLISIVAALTLSACAADYSQRDTAQYTDDAVINTNVQAAVIGVPGVQANTMHVSTYEGVVNLRGTVDTQLAAQNAIQAARQVTGVKKVDYDIKVGRQ</sequence>